<accession>A0A832T606</accession>
<dbReference type="InterPro" id="IPR014001">
    <property type="entry name" value="Helicase_ATP-bd"/>
</dbReference>
<comment type="caution">
    <text evidence="5">The sequence shown here is derived from an EMBL/GenBank/DDBJ whole genome shotgun (WGS) entry which is preliminary data.</text>
</comment>
<dbReference type="GeneID" id="1476867"/>
<evidence type="ECO:0000256" key="1">
    <source>
        <dbReference type="ARBA" id="ARBA00022741"/>
    </source>
</evidence>
<dbReference type="InterPro" id="IPR003593">
    <property type="entry name" value="AAA+_ATPase"/>
</dbReference>
<dbReference type="PANTHER" id="PTHR30473:SF2">
    <property type="entry name" value="PIN DOMAIN-CONTAINING PROTEIN"/>
    <property type="match status" value="1"/>
</dbReference>
<dbReference type="InterPro" id="IPR004044">
    <property type="entry name" value="KH_dom_type_2"/>
</dbReference>
<reference evidence="5" key="1">
    <citation type="journal article" date="2020" name="bioRxiv">
        <title>A rank-normalized archaeal taxonomy based on genome phylogeny resolves widespread incomplete and uneven classifications.</title>
        <authorList>
            <person name="Rinke C."/>
            <person name="Chuvochina M."/>
            <person name="Mussig A.J."/>
            <person name="Chaumeil P.-A."/>
            <person name="Waite D.W."/>
            <person name="Whitman W.B."/>
            <person name="Parks D.H."/>
            <person name="Hugenholtz P."/>
        </authorList>
    </citation>
    <scope>NUCLEOTIDE SEQUENCE</scope>
    <source>
        <strain evidence="5">UBA8853</strain>
    </source>
</reference>
<dbReference type="Pfam" id="PF02562">
    <property type="entry name" value="PhoH"/>
    <property type="match status" value="1"/>
</dbReference>
<dbReference type="InterPro" id="IPR051451">
    <property type="entry name" value="PhoH2-like"/>
</dbReference>
<dbReference type="Proteomes" id="UP000619545">
    <property type="component" value="Unassembled WGS sequence"/>
</dbReference>
<dbReference type="InterPro" id="IPR027417">
    <property type="entry name" value="P-loop_NTPase"/>
</dbReference>
<dbReference type="SMART" id="SM00382">
    <property type="entry name" value="AAA"/>
    <property type="match status" value="1"/>
</dbReference>
<dbReference type="GO" id="GO:0003723">
    <property type="term" value="F:RNA binding"/>
    <property type="evidence" value="ECO:0007669"/>
    <property type="project" value="UniProtKB-UniRule"/>
</dbReference>
<feature type="domain" description="Helicase ATP-binding" evidence="4">
    <location>
        <begin position="20"/>
        <end position="181"/>
    </location>
</feature>
<name>A0A832T606_9EURY</name>
<dbReference type="InterPro" id="IPR003714">
    <property type="entry name" value="PhoH"/>
</dbReference>
<sequence>MKELMGVEPQTEGQERLVEALLNEENEIVAVFGPTGTGKTLFCAAYGVQAVMEGEYDRFIVTRPLVDVATKQEMSSADLPEKFEEMVVTPVMDVLSRFTGRDELQQLVDEGKIMIVDTHFVRGRTFDDAVILLDEVQNMLPENAGEVLARMGHNSRLLITGDPVLQKDVDIDRCGATVMREVLAEEPKAEVVDLGTRDIVRPGAERGVHLQLEIRVRNREMNDVEREIMDVVQVEAPDADVLTVLYVEPIAEDLEIKTENVPQAVIVTKEGHVGRVVGTGGERIERIEAETNMRIVVTHLTLDFVDFIADIHPVPWIGERIVDVDIAGPNLKVWIDQKDFGPFMGQRGRYARYVEEVLQELLGMGLEVEQA</sequence>
<dbReference type="Gene3D" id="3.40.50.300">
    <property type="entry name" value="P-loop containing nucleotide triphosphate hydrolases"/>
    <property type="match status" value="1"/>
</dbReference>
<evidence type="ECO:0000256" key="3">
    <source>
        <dbReference type="PROSITE-ProRule" id="PRU00117"/>
    </source>
</evidence>
<keyword evidence="3" id="KW-0694">RNA-binding</keyword>
<gene>
    <name evidence="5" type="ORF">HA336_02080</name>
</gene>
<dbReference type="PROSITE" id="PS50084">
    <property type="entry name" value="KH_TYPE_1"/>
    <property type="match status" value="1"/>
</dbReference>
<evidence type="ECO:0000313" key="6">
    <source>
        <dbReference type="Proteomes" id="UP000619545"/>
    </source>
</evidence>
<dbReference type="EMBL" id="DUJS01000002">
    <property type="protein sequence ID" value="HII70007.1"/>
    <property type="molecule type" value="Genomic_DNA"/>
</dbReference>
<dbReference type="GO" id="GO:0005524">
    <property type="term" value="F:ATP binding"/>
    <property type="evidence" value="ECO:0007669"/>
    <property type="project" value="UniProtKB-KW"/>
</dbReference>
<evidence type="ECO:0000259" key="4">
    <source>
        <dbReference type="PROSITE" id="PS51192"/>
    </source>
</evidence>
<dbReference type="RefSeq" id="WP_011019135.1">
    <property type="nucleotide sequence ID" value="NZ_DUJS01000002.1"/>
</dbReference>
<dbReference type="SUPFAM" id="SSF52540">
    <property type="entry name" value="P-loop containing nucleoside triphosphate hydrolases"/>
    <property type="match status" value="1"/>
</dbReference>
<protein>
    <submittedName>
        <fullName evidence="5">PhoH family protein</fullName>
    </submittedName>
</protein>
<dbReference type="GO" id="GO:0120545">
    <property type="term" value="F:nucleic acid conformation isomerase activity"/>
    <property type="evidence" value="ECO:0007669"/>
    <property type="project" value="UniProtKB-ARBA"/>
</dbReference>
<organism evidence="5 6">
    <name type="scientific">Methanopyrus kandleri</name>
    <dbReference type="NCBI Taxonomy" id="2320"/>
    <lineage>
        <taxon>Archaea</taxon>
        <taxon>Methanobacteriati</taxon>
        <taxon>Methanobacteriota</taxon>
        <taxon>Methanomada group</taxon>
        <taxon>Methanopyri</taxon>
        <taxon>Methanopyrales</taxon>
        <taxon>Methanopyraceae</taxon>
        <taxon>Methanopyrus</taxon>
    </lineage>
</organism>
<dbReference type="Pfam" id="PF07650">
    <property type="entry name" value="KH_2"/>
    <property type="match status" value="1"/>
</dbReference>
<evidence type="ECO:0000256" key="2">
    <source>
        <dbReference type="ARBA" id="ARBA00022840"/>
    </source>
</evidence>
<dbReference type="AlphaFoldDB" id="A0A832T606"/>
<evidence type="ECO:0000313" key="5">
    <source>
        <dbReference type="EMBL" id="HII70007.1"/>
    </source>
</evidence>
<dbReference type="GO" id="GO:0005829">
    <property type="term" value="C:cytosol"/>
    <property type="evidence" value="ECO:0007669"/>
    <property type="project" value="TreeGrafter"/>
</dbReference>
<proteinExistence type="predicted"/>
<keyword evidence="2" id="KW-0067">ATP-binding</keyword>
<dbReference type="PROSITE" id="PS51192">
    <property type="entry name" value="HELICASE_ATP_BIND_1"/>
    <property type="match status" value="1"/>
</dbReference>
<dbReference type="OMA" id="RFIIARP"/>
<dbReference type="GO" id="GO:0140097">
    <property type="term" value="F:catalytic activity, acting on DNA"/>
    <property type="evidence" value="ECO:0007669"/>
    <property type="project" value="UniProtKB-ARBA"/>
</dbReference>
<keyword evidence="1" id="KW-0547">Nucleotide-binding</keyword>
<dbReference type="PANTHER" id="PTHR30473">
    <property type="entry name" value="PROTEIN PHOH"/>
    <property type="match status" value="1"/>
</dbReference>